<feature type="transmembrane region" description="Helical" evidence="1">
    <location>
        <begin position="9"/>
        <end position="28"/>
    </location>
</feature>
<dbReference type="AlphaFoldDB" id="A0A556MLN2"/>
<keyword evidence="3" id="KW-1185">Reference proteome</keyword>
<dbReference type="Pfam" id="PF11188">
    <property type="entry name" value="DUF2975"/>
    <property type="match status" value="1"/>
</dbReference>
<accession>A0A556MLN2</accession>
<keyword evidence="1" id="KW-0472">Membrane</keyword>
<sequence length="310" mass="35389">MKITSRPNFWIPITIGMYLTAATALYLINNYTPAGQSSVEVVDHLKPFDNLIPDKASLQEGSSYYSYSKNAMAYHSSSGIQTGFIGTTGGFNCDTCSIKWIATHSDTDSRHRKYYITLPLWKIKNTTSIFWYTDSVKFHTENDQNYLRKVVTAQNKGNKHQTNYVADVPVKFAYDQTNQYLLIPVTKTTKNNIEIVLRIFGFALLAYLAYLIISFLNFIVDLSKGLAFTDKNIARLKLIAITLILYPFALFLLNQLMRVVFYNYFTSDVIMNKSVWQNSLEPIGIGLVFFLLYRAFAQGKSLKDEHDLTV</sequence>
<organism evidence="2 3">
    <name type="scientific">Mucilaginibacter corticis</name>
    <dbReference type="NCBI Taxonomy" id="2597670"/>
    <lineage>
        <taxon>Bacteria</taxon>
        <taxon>Pseudomonadati</taxon>
        <taxon>Bacteroidota</taxon>
        <taxon>Sphingobacteriia</taxon>
        <taxon>Sphingobacteriales</taxon>
        <taxon>Sphingobacteriaceae</taxon>
        <taxon>Mucilaginibacter</taxon>
    </lineage>
</organism>
<keyword evidence="1" id="KW-1133">Transmembrane helix</keyword>
<dbReference type="InterPro" id="IPR021354">
    <property type="entry name" value="DUF2975"/>
</dbReference>
<dbReference type="Proteomes" id="UP000318733">
    <property type="component" value="Unassembled WGS sequence"/>
</dbReference>
<proteinExistence type="predicted"/>
<name>A0A556MLN2_9SPHI</name>
<dbReference type="OrthoDB" id="767210at2"/>
<evidence type="ECO:0000313" key="2">
    <source>
        <dbReference type="EMBL" id="TSJ40836.1"/>
    </source>
</evidence>
<reference evidence="2 3" key="1">
    <citation type="submission" date="2019-07" db="EMBL/GenBank/DDBJ databases">
        <authorList>
            <person name="Huq M.A."/>
        </authorList>
    </citation>
    <scope>NUCLEOTIDE SEQUENCE [LARGE SCALE GENOMIC DNA]</scope>
    <source>
        <strain evidence="2 3">MAH-19</strain>
    </source>
</reference>
<evidence type="ECO:0000313" key="3">
    <source>
        <dbReference type="Proteomes" id="UP000318733"/>
    </source>
</evidence>
<evidence type="ECO:0000256" key="1">
    <source>
        <dbReference type="SAM" id="Phobius"/>
    </source>
</evidence>
<gene>
    <name evidence="2" type="ORF">FO440_13940</name>
</gene>
<comment type="caution">
    <text evidence="2">The sequence shown here is derived from an EMBL/GenBank/DDBJ whole genome shotgun (WGS) entry which is preliminary data.</text>
</comment>
<keyword evidence="1" id="KW-0812">Transmembrane</keyword>
<feature type="transmembrane region" description="Helical" evidence="1">
    <location>
        <begin position="276"/>
        <end position="296"/>
    </location>
</feature>
<dbReference type="EMBL" id="VLPK01000002">
    <property type="protein sequence ID" value="TSJ40836.1"/>
    <property type="molecule type" value="Genomic_DNA"/>
</dbReference>
<feature type="transmembrane region" description="Helical" evidence="1">
    <location>
        <begin position="238"/>
        <end position="256"/>
    </location>
</feature>
<protein>
    <submittedName>
        <fullName evidence="2">DUF2975 domain-containing protein</fullName>
    </submittedName>
</protein>
<feature type="transmembrane region" description="Helical" evidence="1">
    <location>
        <begin position="195"/>
        <end position="218"/>
    </location>
</feature>